<organism evidence="2 3">
    <name type="scientific">Clavelina lepadiformis</name>
    <name type="common">Light-bulb sea squirt</name>
    <name type="synonym">Ascidia lepadiformis</name>
    <dbReference type="NCBI Taxonomy" id="159417"/>
    <lineage>
        <taxon>Eukaryota</taxon>
        <taxon>Metazoa</taxon>
        <taxon>Chordata</taxon>
        <taxon>Tunicata</taxon>
        <taxon>Ascidiacea</taxon>
        <taxon>Aplousobranchia</taxon>
        <taxon>Clavelinidae</taxon>
        <taxon>Clavelina</taxon>
    </lineage>
</organism>
<keyword evidence="3" id="KW-1185">Reference proteome</keyword>
<evidence type="ECO:0000313" key="3">
    <source>
        <dbReference type="Proteomes" id="UP001642483"/>
    </source>
</evidence>
<dbReference type="Proteomes" id="UP001642483">
    <property type="component" value="Unassembled WGS sequence"/>
</dbReference>
<gene>
    <name evidence="2" type="ORF">CVLEPA_LOCUS23546</name>
</gene>
<reference evidence="2 3" key="1">
    <citation type="submission" date="2024-02" db="EMBL/GenBank/DDBJ databases">
        <authorList>
            <person name="Daric V."/>
            <person name="Darras S."/>
        </authorList>
    </citation>
    <scope>NUCLEOTIDE SEQUENCE [LARGE SCALE GENOMIC DNA]</scope>
</reference>
<feature type="region of interest" description="Disordered" evidence="1">
    <location>
        <begin position="226"/>
        <end position="277"/>
    </location>
</feature>
<feature type="compositionally biased region" description="Polar residues" evidence="1">
    <location>
        <begin position="243"/>
        <end position="271"/>
    </location>
</feature>
<sequence>MKPIIGYGNADRGGTGGGGRGRTQKLTNQTAEAFVVSTRANIEAAELLLTQHNFIYVLPGVFADEALEKFFGQARQRSGGNFYIDIVDIKAAAKTKNLHALLKYESTPCESHDVPCTSNICIDDDQFDITIADTEDLVQSNDSVKHKCIFLAGYLEHKYPANILRIETENDDDHRINSEFLTNLNRGVYEYTPSRPIWEVKQRRARLVLGWVTAWEYRVLNLAGDQKQKTAQNAHSEDKNNNKSDITSAHSHNGSATNTGNEIQSIVQNRNMNKHSI</sequence>
<name>A0ABP0GGW5_CLALP</name>
<feature type="compositionally biased region" description="Gly residues" evidence="1">
    <location>
        <begin position="11"/>
        <end position="21"/>
    </location>
</feature>
<evidence type="ECO:0000256" key="1">
    <source>
        <dbReference type="SAM" id="MobiDB-lite"/>
    </source>
</evidence>
<dbReference type="EMBL" id="CAWYQH010000119">
    <property type="protein sequence ID" value="CAK8691011.1"/>
    <property type="molecule type" value="Genomic_DNA"/>
</dbReference>
<accession>A0ABP0GGW5</accession>
<evidence type="ECO:0000313" key="2">
    <source>
        <dbReference type="EMBL" id="CAK8691011.1"/>
    </source>
</evidence>
<comment type="caution">
    <text evidence="2">The sequence shown here is derived from an EMBL/GenBank/DDBJ whole genome shotgun (WGS) entry which is preliminary data.</text>
</comment>
<proteinExistence type="predicted"/>
<protein>
    <submittedName>
        <fullName evidence="2">Uncharacterized protein</fullName>
    </submittedName>
</protein>
<feature type="region of interest" description="Disordered" evidence="1">
    <location>
        <begin position="1"/>
        <end position="24"/>
    </location>
</feature>